<dbReference type="EMBL" id="KZ613492">
    <property type="protein sequence ID" value="PMD18720.1"/>
    <property type="molecule type" value="Genomic_DNA"/>
</dbReference>
<evidence type="ECO:0000313" key="2">
    <source>
        <dbReference type="EMBL" id="PMD18720.1"/>
    </source>
</evidence>
<evidence type="ECO:0000256" key="1">
    <source>
        <dbReference type="SAM" id="MobiDB-lite"/>
    </source>
</evidence>
<evidence type="ECO:0000313" key="3">
    <source>
        <dbReference type="Proteomes" id="UP000235672"/>
    </source>
</evidence>
<feature type="compositionally biased region" description="Polar residues" evidence="1">
    <location>
        <begin position="73"/>
        <end position="82"/>
    </location>
</feature>
<dbReference type="AlphaFoldDB" id="A0A2J6PXE7"/>
<name>A0A2J6PXE7_9HELO</name>
<keyword evidence="3" id="KW-1185">Reference proteome</keyword>
<sequence length="184" mass="20041">MTYEITCFFSFQSAASSTTRIMTDTTSTQGSGEDPTKAAQRVAPLSITTSRPQIDGTLPGQYSYPGDGAFAQPRSSPAQRTMSDPFPPPSPAQQGSPMRATSGEVPKSAGYTDSSVRFLKSSKGDKSPSSSRSDKREKAKRRHSHESKINGYTECGRHGDDWLFGGFSVSDSVKKLWERDKKSR</sequence>
<reference evidence="2 3" key="1">
    <citation type="submission" date="2016-05" db="EMBL/GenBank/DDBJ databases">
        <title>A degradative enzymes factory behind the ericoid mycorrhizal symbiosis.</title>
        <authorList>
            <consortium name="DOE Joint Genome Institute"/>
            <person name="Martino E."/>
            <person name="Morin E."/>
            <person name="Grelet G."/>
            <person name="Kuo A."/>
            <person name="Kohler A."/>
            <person name="Daghino S."/>
            <person name="Barry K."/>
            <person name="Choi C."/>
            <person name="Cichocki N."/>
            <person name="Clum A."/>
            <person name="Copeland A."/>
            <person name="Hainaut M."/>
            <person name="Haridas S."/>
            <person name="Labutti K."/>
            <person name="Lindquist E."/>
            <person name="Lipzen A."/>
            <person name="Khouja H.-R."/>
            <person name="Murat C."/>
            <person name="Ohm R."/>
            <person name="Olson A."/>
            <person name="Spatafora J."/>
            <person name="Veneault-Fourrey C."/>
            <person name="Henrissat B."/>
            <person name="Grigoriev I."/>
            <person name="Martin F."/>
            <person name="Perotto S."/>
        </authorList>
    </citation>
    <scope>NUCLEOTIDE SEQUENCE [LARGE SCALE GENOMIC DNA]</scope>
    <source>
        <strain evidence="2 3">UAMH 7357</strain>
    </source>
</reference>
<dbReference type="OrthoDB" id="5089392at2759"/>
<protein>
    <submittedName>
        <fullName evidence="2">Uncharacterized protein</fullName>
    </submittedName>
</protein>
<proteinExistence type="predicted"/>
<feature type="region of interest" description="Disordered" evidence="1">
    <location>
        <begin position="22"/>
        <end position="158"/>
    </location>
</feature>
<accession>A0A2J6PXE7</accession>
<organism evidence="2 3">
    <name type="scientific">Hyaloscypha hepaticicola</name>
    <dbReference type="NCBI Taxonomy" id="2082293"/>
    <lineage>
        <taxon>Eukaryota</taxon>
        <taxon>Fungi</taxon>
        <taxon>Dikarya</taxon>
        <taxon>Ascomycota</taxon>
        <taxon>Pezizomycotina</taxon>
        <taxon>Leotiomycetes</taxon>
        <taxon>Helotiales</taxon>
        <taxon>Hyaloscyphaceae</taxon>
        <taxon>Hyaloscypha</taxon>
    </lineage>
</organism>
<feature type="compositionally biased region" description="Basic and acidic residues" evidence="1">
    <location>
        <begin position="122"/>
        <end position="137"/>
    </location>
</feature>
<gene>
    <name evidence="2" type="ORF">NA56DRAFT_217935</name>
</gene>
<dbReference type="Proteomes" id="UP000235672">
    <property type="component" value="Unassembled WGS sequence"/>
</dbReference>